<proteinExistence type="predicted"/>
<protein>
    <submittedName>
        <fullName evidence="2">Uncharacterized protein</fullName>
    </submittedName>
</protein>
<keyword evidence="1" id="KW-0472">Membrane</keyword>
<reference evidence="2 3" key="1">
    <citation type="submission" date="2020-12" db="EMBL/GenBank/DDBJ databases">
        <title>YIM B01967 draft genome.</title>
        <authorList>
            <person name="Yan X."/>
        </authorList>
    </citation>
    <scope>NUCLEOTIDE SEQUENCE [LARGE SCALE GENOMIC DNA]</scope>
    <source>
        <strain evidence="2 3">YIM B01967</strain>
    </source>
</reference>
<comment type="caution">
    <text evidence="2">The sequence shown here is derived from an EMBL/GenBank/DDBJ whole genome shotgun (WGS) entry which is preliminary data.</text>
</comment>
<evidence type="ECO:0000313" key="3">
    <source>
        <dbReference type="Proteomes" id="UP000618943"/>
    </source>
</evidence>
<keyword evidence="1" id="KW-0812">Transmembrane</keyword>
<feature type="transmembrane region" description="Helical" evidence="1">
    <location>
        <begin position="6"/>
        <end position="25"/>
    </location>
</feature>
<dbReference type="Proteomes" id="UP000618943">
    <property type="component" value="Unassembled WGS sequence"/>
</dbReference>
<dbReference type="RefSeq" id="WP_157812908.1">
    <property type="nucleotide sequence ID" value="NZ_JAEOAH010000006.1"/>
</dbReference>
<evidence type="ECO:0000313" key="2">
    <source>
        <dbReference type="EMBL" id="MBK3494615.1"/>
    </source>
</evidence>
<sequence length="57" mass="6233">MSGKKAVIVLISIVIIAVILIVLSIQRYYANNPTQNSQANSLTPDTVQSIIISNSRY</sequence>
<accession>A0ABS1H5C3</accession>
<dbReference type="EMBL" id="JAEOAH010000006">
    <property type="protein sequence ID" value="MBK3494615.1"/>
    <property type="molecule type" value="Genomic_DNA"/>
</dbReference>
<gene>
    <name evidence="2" type="ORF">JFL43_07050</name>
</gene>
<evidence type="ECO:0000256" key="1">
    <source>
        <dbReference type="SAM" id="Phobius"/>
    </source>
</evidence>
<name>A0ABS1H5C3_9BACL</name>
<keyword evidence="1" id="KW-1133">Transmembrane helix</keyword>
<organism evidence="2 3">
    <name type="scientific">Viridibacillus soli</name>
    <dbReference type="NCBI Taxonomy" id="2798301"/>
    <lineage>
        <taxon>Bacteria</taxon>
        <taxon>Bacillati</taxon>
        <taxon>Bacillota</taxon>
        <taxon>Bacilli</taxon>
        <taxon>Bacillales</taxon>
        <taxon>Caryophanaceae</taxon>
        <taxon>Viridibacillus</taxon>
    </lineage>
</organism>
<keyword evidence="3" id="KW-1185">Reference proteome</keyword>